<evidence type="ECO:0000256" key="3">
    <source>
        <dbReference type="ARBA" id="ARBA00022729"/>
    </source>
</evidence>
<dbReference type="PRINTS" id="PR00337">
    <property type="entry name" value="LEUILEVALBP"/>
</dbReference>
<proteinExistence type="inferred from homology"/>
<dbReference type="InterPro" id="IPR000709">
    <property type="entry name" value="Leu_Ile_Val-bd"/>
</dbReference>
<dbReference type="InterPro" id="IPR028082">
    <property type="entry name" value="Peripla_BP_I"/>
</dbReference>
<keyword evidence="7" id="KW-1185">Reference proteome</keyword>
<dbReference type="InterPro" id="IPR051010">
    <property type="entry name" value="BCAA_transport"/>
</dbReference>
<dbReference type="Proteomes" id="UP001210380">
    <property type="component" value="Unassembled WGS sequence"/>
</dbReference>
<dbReference type="Gene3D" id="3.40.50.2300">
    <property type="match status" value="2"/>
</dbReference>
<sequence length="373" mass="39686">MTSAGAAFRTEPIIIGLVCDTSGPGASYAVPACNATKLAIDKINSEGGVRGRPLAYVEGNDESDPTKTATVLQKQVSRGASALIVLTSSSGVLQAKPIIERMGVPVIMSVGTTTAVVEPPNNTYLYELAQPSSDWGRMYCEAFQRHGYRKLAVVQDNSPSQVKYNKTLLAAMPCVQQHVETVPIDSPDASAIASRTKDFQPDAVLVASQSINVEVLVHNAFATQLPDVPRFTVATLAATPSAWQRVQPGGLNGVIGLSALTDHNERSRDVTEFYRSRLGEGFTMSSFWAQSYDGVQLLATAIDNAGRADDGPAINAAMQRINAYPASFGYPGFTLSFGPDKHLGPDGLCGQVFVTWGADNRLAGPWPGYEPSC</sequence>
<evidence type="ECO:0000256" key="4">
    <source>
        <dbReference type="ARBA" id="ARBA00022970"/>
    </source>
</evidence>
<accession>A0ABT4UV02</accession>
<dbReference type="EMBL" id="JAQGLA010000009">
    <property type="protein sequence ID" value="MDA3625550.1"/>
    <property type="molecule type" value="Genomic_DNA"/>
</dbReference>
<comment type="similarity">
    <text evidence="1">Belongs to the leucine-binding protein family.</text>
</comment>
<dbReference type="PANTHER" id="PTHR30483:SF6">
    <property type="entry name" value="PERIPLASMIC BINDING PROTEIN OF ABC TRANSPORTER FOR NATURAL AMINO ACIDS"/>
    <property type="match status" value="1"/>
</dbReference>
<reference evidence="6 7" key="1">
    <citation type="submission" date="2022-11" db="EMBL/GenBank/DDBJ databases">
        <title>Draft genome sequence of Saccharopolyspora sp. WRP15-2 isolated from rhizosphere soils of wild rice in Thailand.</title>
        <authorList>
            <person name="Duangmal K."/>
            <person name="Kammanee S."/>
            <person name="Muangham S."/>
        </authorList>
    </citation>
    <scope>NUCLEOTIDE SEQUENCE [LARGE SCALE GENOMIC DNA]</scope>
    <source>
        <strain evidence="6 7">WRP15-2</strain>
    </source>
</reference>
<keyword evidence="4" id="KW-0029">Amino-acid transport</keyword>
<organism evidence="6 7">
    <name type="scientific">Saccharopolyspora oryzae</name>
    <dbReference type="NCBI Taxonomy" id="2997343"/>
    <lineage>
        <taxon>Bacteria</taxon>
        <taxon>Bacillati</taxon>
        <taxon>Actinomycetota</taxon>
        <taxon>Actinomycetes</taxon>
        <taxon>Pseudonocardiales</taxon>
        <taxon>Pseudonocardiaceae</taxon>
        <taxon>Saccharopolyspora</taxon>
    </lineage>
</organism>
<dbReference type="Pfam" id="PF13458">
    <property type="entry name" value="Peripla_BP_6"/>
    <property type="match status" value="1"/>
</dbReference>
<keyword evidence="2" id="KW-0813">Transport</keyword>
<evidence type="ECO:0000313" key="7">
    <source>
        <dbReference type="Proteomes" id="UP001210380"/>
    </source>
</evidence>
<gene>
    <name evidence="6" type="ORF">OU415_08885</name>
</gene>
<evidence type="ECO:0000256" key="2">
    <source>
        <dbReference type="ARBA" id="ARBA00022448"/>
    </source>
</evidence>
<dbReference type="RefSeq" id="WP_270948126.1">
    <property type="nucleotide sequence ID" value="NZ_JAQGLA010000009.1"/>
</dbReference>
<dbReference type="PANTHER" id="PTHR30483">
    <property type="entry name" value="LEUCINE-SPECIFIC-BINDING PROTEIN"/>
    <property type="match status" value="1"/>
</dbReference>
<name>A0ABT4UV02_9PSEU</name>
<evidence type="ECO:0000313" key="6">
    <source>
        <dbReference type="EMBL" id="MDA3625550.1"/>
    </source>
</evidence>
<evidence type="ECO:0000256" key="1">
    <source>
        <dbReference type="ARBA" id="ARBA00010062"/>
    </source>
</evidence>
<comment type="caution">
    <text evidence="6">The sequence shown here is derived from an EMBL/GenBank/DDBJ whole genome shotgun (WGS) entry which is preliminary data.</text>
</comment>
<evidence type="ECO:0000259" key="5">
    <source>
        <dbReference type="Pfam" id="PF13458"/>
    </source>
</evidence>
<feature type="domain" description="Leucine-binding protein" evidence="5">
    <location>
        <begin position="12"/>
        <end position="334"/>
    </location>
</feature>
<dbReference type="SUPFAM" id="SSF53822">
    <property type="entry name" value="Periplasmic binding protein-like I"/>
    <property type="match status" value="1"/>
</dbReference>
<protein>
    <submittedName>
        <fullName evidence="6">ABC transporter substrate-binding protein</fullName>
    </submittedName>
</protein>
<keyword evidence="3" id="KW-0732">Signal</keyword>
<dbReference type="InterPro" id="IPR028081">
    <property type="entry name" value="Leu-bd"/>
</dbReference>